<feature type="region of interest" description="Disordered" evidence="8">
    <location>
        <begin position="89"/>
        <end position="118"/>
    </location>
</feature>
<comment type="function">
    <text evidence="7">Essential cell division protein. May link together the upstream cell division proteins, which are predominantly cytoplasmic, with the downstream cell division proteins, which are predominantly periplasmic.</text>
</comment>
<evidence type="ECO:0000256" key="5">
    <source>
        <dbReference type="ARBA" id="ARBA00023136"/>
    </source>
</evidence>
<proteinExistence type="inferred from homology"/>
<dbReference type="RefSeq" id="WP_226952755.1">
    <property type="nucleotide sequence ID" value="NZ_JACDXW010000001.1"/>
</dbReference>
<keyword evidence="7" id="KW-0997">Cell inner membrane</keyword>
<dbReference type="EMBL" id="JACDXW010000001">
    <property type="protein sequence ID" value="MCB5362526.1"/>
    <property type="molecule type" value="Genomic_DNA"/>
</dbReference>
<evidence type="ECO:0000256" key="3">
    <source>
        <dbReference type="ARBA" id="ARBA00022692"/>
    </source>
</evidence>
<protein>
    <recommendedName>
        <fullName evidence="7">Cell division protein FtsB</fullName>
    </recommendedName>
</protein>
<keyword evidence="10" id="KW-1185">Reference proteome</keyword>
<keyword evidence="4 7" id="KW-1133">Transmembrane helix</keyword>
<keyword evidence="2 7" id="KW-0132">Cell division</keyword>
<dbReference type="PANTHER" id="PTHR37485">
    <property type="entry name" value="CELL DIVISION PROTEIN FTSB"/>
    <property type="match status" value="1"/>
</dbReference>
<evidence type="ECO:0000256" key="8">
    <source>
        <dbReference type="SAM" id="MobiDB-lite"/>
    </source>
</evidence>
<keyword evidence="1 7" id="KW-1003">Cell membrane</keyword>
<keyword evidence="6 7" id="KW-0131">Cell cycle</keyword>
<dbReference type="NCBIfam" id="NF002058">
    <property type="entry name" value="PRK00888.1"/>
    <property type="match status" value="1"/>
</dbReference>
<comment type="caution">
    <text evidence="9">The sequence shown here is derived from an EMBL/GenBank/DDBJ whole genome shotgun (WGS) entry which is preliminary data.</text>
</comment>
<evidence type="ECO:0000313" key="10">
    <source>
        <dbReference type="Proteomes" id="UP000776983"/>
    </source>
</evidence>
<evidence type="ECO:0000256" key="4">
    <source>
        <dbReference type="ARBA" id="ARBA00022989"/>
    </source>
</evidence>
<dbReference type="Pfam" id="PF04977">
    <property type="entry name" value="DivIC"/>
    <property type="match status" value="1"/>
</dbReference>
<comment type="subunit">
    <text evidence="7">Part of a complex composed of FtsB, FtsL and FtsQ.</text>
</comment>
<comment type="subcellular location">
    <subcellularLocation>
        <location evidence="7">Cell inner membrane</location>
        <topology evidence="7">Single-pass type II membrane protein</topology>
    </subcellularLocation>
    <text evidence="7">Localizes to the division septum.</text>
</comment>
<evidence type="ECO:0000256" key="2">
    <source>
        <dbReference type="ARBA" id="ARBA00022618"/>
    </source>
</evidence>
<feature type="topological domain" description="Cytoplasmic" evidence="7">
    <location>
        <begin position="1"/>
        <end position="3"/>
    </location>
</feature>
<accession>A0ABS8C912</accession>
<dbReference type="GO" id="GO:0051301">
    <property type="term" value="P:cell division"/>
    <property type="evidence" value="ECO:0007669"/>
    <property type="project" value="UniProtKB-KW"/>
</dbReference>
<dbReference type="PANTHER" id="PTHR37485:SF1">
    <property type="entry name" value="CELL DIVISION PROTEIN FTSB"/>
    <property type="match status" value="1"/>
</dbReference>
<comment type="similarity">
    <text evidence="7">Belongs to the FtsB family.</text>
</comment>
<dbReference type="InterPro" id="IPR007060">
    <property type="entry name" value="FtsL/DivIC"/>
</dbReference>
<dbReference type="HAMAP" id="MF_00599">
    <property type="entry name" value="FtsB"/>
    <property type="match status" value="1"/>
</dbReference>
<feature type="compositionally biased region" description="Low complexity" evidence="8">
    <location>
        <begin position="93"/>
        <end position="118"/>
    </location>
</feature>
<name>A0ABS8C912_9BURK</name>
<reference evidence="9 10" key="1">
    <citation type="submission" date="2020-07" db="EMBL/GenBank/DDBJ databases">
        <title>Pusillimonas sp. nov., isolated from poultry manure in Taiwan.</title>
        <authorList>
            <person name="Lin S.-Y."/>
            <person name="Tang Y.-S."/>
            <person name="Young C.-C."/>
        </authorList>
    </citation>
    <scope>NUCLEOTIDE SEQUENCE [LARGE SCALE GENOMIC DNA]</scope>
    <source>
        <strain evidence="9 10">CC-YST705</strain>
    </source>
</reference>
<evidence type="ECO:0000256" key="6">
    <source>
        <dbReference type="ARBA" id="ARBA00023306"/>
    </source>
</evidence>
<dbReference type="InterPro" id="IPR023081">
    <property type="entry name" value="Cell_div_FtsB"/>
</dbReference>
<keyword evidence="5 7" id="KW-0472">Membrane</keyword>
<sequence length="118" mass="13130">MRLLLIALALLTAAIQYPLWWGKGGWLRVHELRKQITEQHEVNAALTARNNALAAEVQDLKSGTQAVEERARGELGLIREGEVFVQLLAPNEARPQTPRRAAPATNTPRPNTPRPAQR</sequence>
<dbReference type="Proteomes" id="UP000776983">
    <property type="component" value="Unassembled WGS sequence"/>
</dbReference>
<gene>
    <name evidence="7 9" type="primary">ftsB</name>
    <name evidence="9" type="ORF">H0484_01980</name>
</gene>
<evidence type="ECO:0000256" key="1">
    <source>
        <dbReference type="ARBA" id="ARBA00022475"/>
    </source>
</evidence>
<keyword evidence="3 7" id="KW-0812">Transmembrane</keyword>
<evidence type="ECO:0000313" key="9">
    <source>
        <dbReference type="EMBL" id="MCB5362526.1"/>
    </source>
</evidence>
<feature type="topological domain" description="Periplasmic" evidence="7">
    <location>
        <begin position="22"/>
        <end position="118"/>
    </location>
</feature>
<organism evidence="9 10">
    <name type="scientific">Mesopusillimonas faecipullorum</name>
    <dbReference type="NCBI Taxonomy" id="2755040"/>
    <lineage>
        <taxon>Bacteria</taxon>
        <taxon>Pseudomonadati</taxon>
        <taxon>Pseudomonadota</taxon>
        <taxon>Betaproteobacteria</taxon>
        <taxon>Burkholderiales</taxon>
        <taxon>Alcaligenaceae</taxon>
        <taxon>Mesopusillimonas</taxon>
    </lineage>
</organism>
<evidence type="ECO:0000256" key="7">
    <source>
        <dbReference type="HAMAP-Rule" id="MF_00599"/>
    </source>
</evidence>